<sequence length="320" mass="35579">MDGHFVPNLTFGPPIIKALRTHTTLPFDVHLMINNPEYSIKDYANSGADIITIHPETTIHLDRTLDTIQNLGVKVGVALLPSTNPNYIDYIIDKLDLILVMTVNPGFSGQKFIENQLEKIKIISEKIKSSGKNILLSVDGGINDVTGKNCIKAGADILVSAVVLSAQATDISVNKATKFLFGEYNTPEKILELGEEGLKNYIRSIDKYDSKVPNNFDELIKLPGVGRKTANVVLNCLFGKSTIAVDTHVFRVSKRLGLASSNTPKKVEFELVEIIDTKWLQHAHHWLILLGRYICKARVPNCPACPVKEYCEYYANNYPK</sequence>
<dbReference type="FunFam" id="1.10.1670.10:FF:000001">
    <property type="entry name" value="Endonuclease III"/>
    <property type="match status" value="1"/>
</dbReference>
<dbReference type="GO" id="GO:0004519">
    <property type="term" value="F:endonuclease activity"/>
    <property type="evidence" value="ECO:0007669"/>
    <property type="project" value="UniProtKB-KW"/>
</dbReference>
<dbReference type="PROSITE" id="PS01155">
    <property type="entry name" value="ENDONUCLEASE_III_2"/>
    <property type="match status" value="1"/>
</dbReference>
<dbReference type="GO" id="GO:0019104">
    <property type="term" value="F:DNA N-glycosylase activity"/>
    <property type="evidence" value="ECO:0007669"/>
    <property type="project" value="UniProtKB-ARBA"/>
</dbReference>
<dbReference type="OrthoDB" id="5788810at2759"/>
<comment type="similarity">
    <text evidence="6">Belongs to the Nth/MutY family.</text>
</comment>
<dbReference type="Pfam" id="PF00633">
    <property type="entry name" value="HHH"/>
    <property type="match status" value="1"/>
</dbReference>
<evidence type="ECO:0000256" key="20">
    <source>
        <dbReference type="ARBA" id="ARBA00023277"/>
    </source>
</evidence>
<comment type="similarity">
    <text evidence="7">Belongs to the ribulose-phosphate 3-epimerase family.</text>
</comment>
<evidence type="ECO:0000256" key="13">
    <source>
        <dbReference type="ARBA" id="ARBA00022801"/>
    </source>
</evidence>
<proteinExistence type="inferred from homology"/>
<dbReference type="FunFam" id="3.20.20.70:FF:000191">
    <property type="entry name" value="ribulose-phosphate 3-epimerase isoform X2"/>
    <property type="match status" value="1"/>
</dbReference>
<dbReference type="GO" id="GO:1901135">
    <property type="term" value="P:carbohydrate derivative metabolic process"/>
    <property type="evidence" value="ECO:0007669"/>
    <property type="project" value="UniProtKB-ARBA"/>
</dbReference>
<dbReference type="InterPro" id="IPR003265">
    <property type="entry name" value="HhH-GPD_domain"/>
</dbReference>
<evidence type="ECO:0000256" key="11">
    <source>
        <dbReference type="ARBA" id="ARBA00022723"/>
    </source>
</evidence>
<dbReference type="InterPro" id="IPR004036">
    <property type="entry name" value="Endonuclease-III-like_CS2"/>
</dbReference>
<dbReference type="GO" id="GO:0046496">
    <property type="term" value="P:nicotinamide nucleotide metabolic process"/>
    <property type="evidence" value="ECO:0007669"/>
    <property type="project" value="UniProtKB-ARBA"/>
</dbReference>
<evidence type="ECO:0000256" key="8">
    <source>
        <dbReference type="ARBA" id="ARBA00011738"/>
    </source>
</evidence>
<dbReference type="InterPro" id="IPR000445">
    <property type="entry name" value="HhH_motif"/>
</dbReference>
<dbReference type="GO" id="GO:0006163">
    <property type="term" value="P:purine nucleotide metabolic process"/>
    <property type="evidence" value="ECO:0007669"/>
    <property type="project" value="UniProtKB-ARBA"/>
</dbReference>
<comment type="cofactor">
    <cofactor evidence="4">
        <name>Fe(2+)</name>
        <dbReference type="ChEBI" id="CHEBI:29033"/>
    </cofactor>
</comment>
<dbReference type="GO" id="GO:0004750">
    <property type="term" value="F:D-ribulose-phosphate 3-epimerase activity"/>
    <property type="evidence" value="ECO:0007669"/>
    <property type="project" value="UniProtKB-EC"/>
</dbReference>
<evidence type="ECO:0000313" key="25">
    <source>
        <dbReference type="Proteomes" id="UP001151699"/>
    </source>
</evidence>
<evidence type="ECO:0000256" key="3">
    <source>
        <dbReference type="ARBA" id="ARBA00001947"/>
    </source>
</evidence>
<comment type="caution">
    <text evidence="24">The sequence shown here is derived from an EMBL/GenBank/DDBJ whole genome shotgun (WGS) entry which is preliminary data.</text>
</comment>
<keyword evidence="19" id="KW-0413">Isomerase</keyword>
<dbReference type="PANTHER" id="PTHR11749">
    <property type="entry name" value="RIBULOSE-5-PHOSPHATE-3-EPIMERASE"/>
    <property type="match status" value="1"/>
</dbReference>
<dbReference type="EMBL" id="WJQU01000001">
    <property type="protein sequence ID" value="KAJ6645099.1"/>
    <property type="molecule type" value="Genomic_DNA"/>
</dbReference>
<dbReference type="InterPro" id="IPR013785">
    <property type="entry name" value="Aldolase_TIM"/>
</dbReference>
<keyword evidence="25" id="KW-1185">Reference proteome</keyword>
<dbReference type="Gene3D" id="3.20.20.70">
    <property type="entry name" value="Aldolase class I"/>
    <property type="match status" value="1"/>
</dbReference>
<evidence type="ECO:0000313" key="24">
    <source>
        <dbReference type="EMBL" id="KAJ6645099.1"/>
    </source>
</evidence>
<organism evidence="24 25">
    <name type="scientific">Pseudolycoriella hygida</name>
    <dbReference type="NCBI Taxonomy" id="35572"/>
    <lineage>
        <taxon>Eukaryota</taxon>
        <taxon>Metazoa</taxon>
        <taxon>Ecdysozoa</taxon>
        <taxon>Arthropoda</taxon>
        <taxon>Hexapoda</taxon>
        <taxon>Insecta</taxon>
        <taxon>Pterygota</taxon>
        <taxon>Neoptera</taxon>
        <taxon>Endopterygota</taxon>
        <taxon>Diptera</taxon>
        <taxon>Nematocera</taxon>
        <taxon>Sciaroidea</taxon>
        <taxon>Sciaridae</taxon>
        <taxon>Pseudolycoriella</taxon>
    </lineage>
</organism>
<evidence type="ECO:0000256" key="6">
    <source>
        <dbReference type="ARBA" id="ARBA00008343"/>
    </source>
</evidence>
<keyword evidence="11" id="KW-0479">Metal-binding</keyword>
<keyword evidence="15" id="KW-0408">Iron</keyword>
<keyword evidence="24" id="KW-0255">Endonuclease</keyword>
<evidence type="ECO:0000256" key="19">
    <source>
        <dbReference type="ARBA" id="ARBA00023235"/>
    </source>
</evidence>
<dbReference type="SUPFAM" id="SSF51366">
    <property type="entry name" value="Ribulose-phoshate binding barrel"/>
    <property type="match status" value="1"/>
</dbReference>
<dbReference type="Proteomes" id="UP001151699">
    <property type="component" value="Chromosome A"/>
</dbReference>
<dbReference type="InterPro" id="IPR000056">
    <property type="entry name" value="Ribul_P_3_epim-like"/>
</dbReference>
<evidence type="ECO:0000256" key="21">
    <source>
        <dbReference type="ARBA" id="ARBA00023295"/>
    </source>
</evidence>
<keyword evidence="13" id="KW-0378">Hydrolase</keyword>
<evidence type="ECO:0000256" key="22">
    <source>
        <dbReference type="ARBA" id="ARBA00057323"/>
    </source>
</evidence>
<evidence type="ECO:0000256" key="5">
    <source>
        <dbReference type="ARBA" id="ARBA00001966"/>
    </source>
</evidence>
<evidence type="ECO:0000256" key="18">
    <source>
        <dbReference type="ARBA" id="ARBA00023211"/>
    </source>
</evidence>
<dbReference type="GO" id="GO:0006091">
    <property type="term" value="P:generation of precursor metabolites and energy"/>
    <property type="evidence" value="ECO:0007669"/>
    <property type="project" value="UniProtKB-ARBA"/>
</dbReference>
<comment type="function">
    <text evidence="22">Catalyzes the reversible epimerization of D-ribulose 5-phosphate to D-xylulose 5-phosphate.</text>
</comment>
<protein>
    <recommendedName>
        <fullName evidence="9">ribulose-phosphate 3-epimerase</fullName>
        <ecNumber evidence="9">5.1.3.1</ecNumber>
    </recommendedName>
</protein>
<dbReference type="InterPro" id="IPR003651">
    <property type="entry name" value="Endonuclease3_FeS-loop_motif"/>
</dbReference>
<keyword evidence="12" id="KW-0227">DNA damage</keyword>
<dbReference type="InterPro" id="IPR023170">
    <property type="entry name" value="HhH_base_excis_C"/>
</dbReference>
<keyword evidence="21" id="KW-0326">Glycosidase</keyword>
<evidence type="ECO:0000259" key="23">
    <source>
        <dbReference type="SMART" id="SM00478"/>
    </source>
</evidence>
<dbReference type="InterPro" id="IPR011257">
    <property type="entry name" value="DNA_glycosylase"/>
</dbReference>
<dbReference type="GO" id="GO:0003677">
    <property type="term" value="F:DNA binding"/>
    <property type="evidence" value="ECO:0007669"/>
    <property type="project" value="InterPro"/>
</dbReference>
<dbReference type="NCBIfam" id="NF004076">
    <property type="entry name" value="PRK05581.1-4"/>
    <property type="match status" value="1"/>
</dbReference>
<dbReference type="CDD" id="cd00056">
    <property type="entry name" value="ENDO3c"/>
    <property type="match status" value="1"/>
</dbReference>
<evidence type="ECO:0000256" key="2">
    <source>
        <dbReference type="ARBA" id="ARBA00001936"/>
    </source>
</evidence>
<dbReference type="PROSITE" id="PS01086">
    <property type="entry name" value="RIBUL_P_3_EPIMER_2"/>
    <property type="match status" value="1"/>
</dbReference>
<keyword evidence="18" id="KW-0464">Manganese</keyword>
<dbReference type="InterPro" id="IPR011060">
    <property type="entry name" value="RibuloseP-bd_barrel"/>
</dbReference>
<comment type="subunit">
    <text evidence="8">Homodimer.</text>
</comment>
<evidence type="ECO:0000256" key="1">
    <source>
        <dbReference type="ARBA" id="ARBA00001782"/>
    </source>
</evidence>
<name>A0A9Q0S4V5_9DIPT</name>
<dbReference type="EC" id="5.1.3.1" evidence="9"/>
<evidence type="ECO:0000256" key="7">
    <source>
        <dbReference type="ARBA" id="ARBA00009541"/>
    </source>
</evidence>
<dbReference type="GO" id="GO:0005975">
    <property type="term" value="P:carbohydrate metabolic process"/>
    <property type="evidence" value="ECO:0007669"/>
    <property type="project" value="InterPro"/>
</dbReference>
<dbReference type="Gene3D" id="1.10.1670.10">
    <property type="entry name" value="Helix-hairpin-Helix base-excision DNA repair enzymes (C-terminal)"/>
    <property type="match status" value="1"/>
</dbReference>
<accession>A0A9Q0S4V5</accession>
<feature type="domain" description="HhH-GPD" evidence="23">
    <location>
        <begin position="164"/>
        <end position="293"/>
    </location>
</feature>
<evidence type="ECO:0000256" key="12">
    <source>
        <dbReference type="ARBA" id="ARBA00022763"/>
    </source>
</evidence>
<evidence type="ECO:0000256" key="9">
    <source>
        <dbReference type="ARBA" id="ARBA00013188"/>
    </source>
</evidence>
<dbReference type="SMART" id="SM00525">
    <property type="entry name" value="FES"/>
    <property type="match status" value="1"/>
</dbReference>
<evidence type="ECO:0000256" key="10">
    <source>
        <dbReference type="ARBA" id="ARBA00022485"/>
    </source>
</evidence>
<dbReference type="SMART" id="SM00478">
    <property type="entry name" value="ENDO3c"/>
    <property type="match status" value="1"/>
</dbReference>
<evidence type="ECO:0000256" key="14">
    <source>
        <dbReference type="ARBA" id="ARBA00022833"/>
    </source>
</evidence>
<dbReference type="GO" id="GO:0051539">
    <property type="term" value="F:4 iron, 4 sulfur cluster binding"/>
    <property type="evidence" value="ECO:0007669"/>
    <property type="project" value="UniProtKB-KW"/>
</dbReference>
<evidence type="ECO:0000256" key="16">
    <source>
        <dbReference type="ARBA" id="ARBA00023014"/>
    </source>
</evidence>
<dbReference type="GO" id="GO:0006284">
    <property type="term" value="P:base-excision repair"/>
    <property type="evidence" value="ECO:0007669"/>
    <property type="project" value="InterPro"/>
</dbReference>
<keyword evidence="16" id="KW-0411">Iron-sulfur</keyword>
<keyword evidence="14" id="KW-0862">Zinc</keyword>
<dbReference type="AlphaFoldDB" id="A0A9Q0S4V5"/>
<comment type="catalytic activity">
    <reaction evidence="1">
        <text>D-ribulose 5-phosphate = D-xylulose 5-phosphate</text>
        <dbReference type="Rhea" id="RHEA:13677"/>
        <dbReference type="ChEBI" id="CHEBI:57737"/>
        <dbReference type="ChEBI" id="CHEBI:58121"/>
        <dbReference type="EC" id="5.1.3.1"/>
    </reaction>
</comment>
<gene>
    <name evidence="24" type="primary">nth_1</name>
    <name evidence="24" type="ORF">Bhyg_00300</name>
</gene>
<keyword evidence="10" id="KW-0004">4Fe-4S</keyword>
<dbReference type="Pfam" id="PF00834">
    <property type="entry name" value="Ribul_P_3_epim"/>
    <property type="match status" value="1"/>
</dbReference>
<comment type="cofactor">
    <cofactor evidence="5">
        <name>[4Fe-4S] cluster</name>
        <dbReference type="ChEBI" id="CHEBI:49883"/>
    </cofactor>
</comment>
<evidence type="ECO:0000256" key="17">
    <source>
        <dbReference type="ARBA" id="ARBA00023204"/>
    </source>
</evidence>
<keyword evidence="20" id="KW-0119">Carbohydrate metabolism</keyword>
<comment type="cofactor">
    <cofactor evidence="3">
        <name>Zn(2+)</name>
        <dbReference type="ChEBI" id="CHEBI:29105"/>
    </cofactor>
</comment>
<comment type="cofactor">
    <cofactor evidence="2">
        <name>Mn(2+)</name>
        <dbReference type="ChEBI" id="CHEBI:29035"/>
    </cofactor>
</comment>
<evidence type="ECO:0000256" key="15">
    <source>
        <dbReference type="ARBA" id="ARBA00023004"/>
    </source>
</evidence>
<reference evidence="24" key="1">
    <citation type="submission" date="2022-07" db="EMBL/GenBank/DDBJ databases">
        <authorList>
            <person name="Trinca V."/>
            <person name="Uliana J.V.C."/>
            <person name="Torres T.T."/>
            <person name="Ward R.J."/>
            <person name="Monesi N."/>
        </authorList>
    </citation>
    <scope>NUCLEOTIDE SEQUENCE</scope>
    <source>
        <strain evidence="24">HSMRA1968</strain>
        <tissue evidence="24">Whole embryos</tissue>
    </source>
</reference>
<keyword evidence="17" id="KW-0234">DNA repair</keyword>
<dbReference type="GO" id="GO:0046872">
    <property type="term" value="F:metal ion binding"/>
    <property type="evidence" value="ECO:0007669"/>
    <property type="project" value="UniProtKB-KW"/>
</dbReference>
<keyword evidence="24" id="KW-0540">Nuclease</keyword>
<evidence type="ECO:0000256" key="4">
    <source>
        <dbReference type="ARBA" id="ARBA00001954"/>
    </source>
</evidence>
<dbReference type="SUPFAM" id="SSF48150">
    <property type="entry name" value="DNA-glycosylase"/>
    <property type="match status" value="1"/>
</dbReference>
<dbReference type="CDD" id="cd00429">
    <property type="entry name" value="RPE"/>
    <property type="match status" value="1"/>
</dbReference>